<dbReference type="Gene3D" id="3.30.160.250">
    <property type="match status" value="1"/>
</dbReference>
<dbReference type="InterPro" id="IPR035069">
    <property type="entry name" value="TTHA1013/TTHA0281-like"/>
</dbReference>
<dbReference type="Pfam" id="PF15919">
    <property type="entry name" value="HicB_lk_antitox"/>
    <property type="match status" value="1"/>
</dbReference>
<dbReference type="EMBL" id="QGMZ01000088">
    <property type="protein sequence ID" value="PWR69467.1"/>
    <property type="molecule type" value="Genomic_DNA"/>
</dbReference>
<dbReference type="PANTHER" id="PTHR34504">
    <property type="entry name" value="ANTITOXIN HICB"/>
    <property type="match status" value="1"/>
</dbReference>
<name>A0A2V2MZY6_9EURY</name>
<proteinExistence type="predicted"/>
<reference evidence="2 3" key="1">
    <citation type="submission" date="2018-05" db="EMBL/GenBank/DDBJ databases">
        <title>Draft genome of Methanospirillum stamsii Pt1.</title>
        <authorList>
            <person name="Dueholm M.S."/>
            <person name="Nielsen P.H."/>
            <person name="Bakmann L.F."/>
            <person name="Otzen D.E."/>
        </authorList>
    </citation>
    <scope>NUCLEOTIDE SEQUENCE [LARGE SCALE GENOMIC DNA]</scope>
    <source>
        <strain evidence="2 3">Pt1</strain>
    </source>
</reference>
<dbReference type="InterPro" id="IPR051404">
    <property type="entry name" value="TA_system_antitoxin"/>
</dbReference>
<gene>
    <name evidence="2" type="ORF">DLD82_18140</name>
</gene>
<evidence type="ECO:0000313" key="3">
    <source>
        <dbReference type="Proteomes" id="UP000245934"/>
    </source>
</evidence>
<keyword evidence="3" id="KW-1185">Reference proteome</keyword>
<evidence type="ECO:0000313" key="2">
    <source>
        <dbReference type="EMBL" id="PWR69467.1"/>
    </source>
</evidence>
<dbReference type="AlphaFoldDB" id="A0A2V2MZY6"/>
<dbReference type="SUPFAM" id="SSF143100">
    <property type="entry name" value="TTHA1013/TTHA0281-like"/>
    <property type="match status" value="1"/>
</dbReference>
<dbReference type="Proteomes" id="UP000245934">
    <property type="component" value="Unassembled WGS sequence"/>
</dbReference>
<dbReference type="PANTHER" id="PTHR34504:SF2">
    <property type="entry name" value="UPF0150 PROTEIN SSL0259"/>
    <property type="match status" value="1"/>
</dbReference>
<dbReference type="InterPro" id="IPR031807">
    <property type="entry name" value="HicB-like"/>
</dbReference>
<comment type="caution">
    <text evidence="2">The sequence shown here is derived from an EMBL/GenBank/DDBJ whole genome shotgun (WGS) entry which is preliminary data.</text>
</comment>
<organism evidence="2 3">
    <name type="scientific">Methanospirillum stamsii</name>
    <dbReference type="NCBI Taxonomy" id="1277351"/>
    <lineage>
        <taxon>Archaea</taxon>
        <taxon>Methanobacteriati</taxon>
        <taxon>Methanobacteriota</taxon>
        <taxon>Stenosarchaea group</taxon>
        <taxon>Methanomicrobia</taxon>
        <taxon>Methanomicrobiales</taxon>
        <taxon>Methanospirillaceae</taxon>
        <taxon>Methanospirillum</taxon>
    </lineage>
</organism>
<protein>
    <recommendedName>
        <fullName evidence="1">HicB-like antitoxin of toxin-antitoxin system domain-containing protein</fullName>
    </recommendedName>
</protein>
<evidence type="ECO:0000259" key="1">
    <source>
        <dbReference type="Pfam" id="PF15919"/>
    </source>
</evidence>
<feature type="domain" description="HicB-like antitoxin of toxin-antitoxin system" evidence="1">
    <location>
        <begin position="3"/>
        <end position="65"/>
    </location>
</feature>
<accession>A0A2V2MZY6</accession>
<sequence>MRYTVLIEKNEDDGYTVTVTSLPGCISEGDTWDDAIANITEAIEGYLDVLDELHKPIPVEITVQTHKEITA</sequence>